<dbReference type="AlphaFoldDB" id="A0A135IB58"/>
<reference evidence="1 2" key="1">
    <citation type="submission" date="2015-11" db="EMBL/GenBank/DDBJ databases">
        <title>Genomic Taxonomy of the Vibrionaceae.</title>
        <authorList>
            <person name="Gomez-Gil B."/>
            <person name="Enciso-Ibarra J."/>
        </authorList>
    </citation>
    <scope>NUCLEOTIDE SEQUENCE [LARGE SCALE GENOMIC DNA]</scope>
    <source>
        <strain evidence="1 2">CAIM 912</strain>
    </source>
</reference>
<accession>A0A135IB58</accession>
<protein>
    <submittedName>
        <fullName evidence="1">Uncharacterized protein</fullName>
    </submittedName>
</protein>
<comment type="caution">
    <text evidence="1">The sequence shown here is derived from an EMBL/GenBank/DDBJ whole genome shotgun (WGS) entry which is preliminary data.</text>
</comment>
<name>A0A135IB58_9GAMM</name>
<keyword evidence="2" id="KW-1185">Reference proteome</keyword>
<evidence type="ECO:0000313" key="1">
    <source>
        <dbReference type="EMBL" id="KXF82690.1"/>
    </source>
</evidence>
<dbReference type="EMBL" id="LNTY01000017">
    <property type="protein sequence ID" value="KXF82690.1"/>
    <property type="molecule type" value="Genomic_DNA"/>
</dbReference>
<organism evidence="1 2">
    <name type="scientific">Enterovibrio coralii</name>
    <dbReference type="NCBI Taxonomy" id="294935"/>
    <lineage>
        <taxon>Bacteria</taxon>
        <taxon>Pseudomonadati</taxon>
        <taxon>Pseudomonadota</taxon>
        <taxon>Gammaproteobacteria</taxon>
        <taxon>Vibrionales</taxon>
        <taxon>Vibrionaceae</taxon>
        <taxon>Enterovibrio</taxon>
    </lineage>
</organism>
<proteinExistence type="predicted"/>
<sequence length="94" mass="11105">MPVFLYLKIPCQDWAEISFPQLYYDQHYILWIQVSDPTLSTQSTDFSTGDAKVYKSHFFPMEFVNLISGTMQFFRQFYGVAAYWQHTLDVEGVE</sequence>
<dbReference type="Proteomes" id="UP000070529">
    <property type="component" value="Unassembled WGS sequence"/>
</dbReference>
<dbReference type="STRING" id="294935.ATN88_14485"/>
<gene>
    <name evidence="1" type="ORF">ATN88_14485</name>
</gene>
<evidence type="ECO:0000313" key="2">
    <source>
        <dbReference type="Proteomes" id="UP000070529"/>
    </source>
</evidence>